<dbReference type="InterPro" id="IPR001878">
    <property type="entry name" value="Znf_CCHC"/>
</dbReference>
<keyword evidence="2" id="KW-0472">Membrane</keyword>
<protein>
    <recommendedName>
        <fullName evidence="3">CCHC-type domain-containing protein</fullName>
    </recommendedName>
</protein>
<keyword evidence="1" id="KW-0479">Metal-binding</keyword>
<dbReference type="Proteomes" id="UP000827092">
    <property type="component" value="Unassembled WGS sequence"/>
</dbReference>
<keyword evidence="5" id="KW-1185">Reference proteome</keyword>
<proteinExistence type="predicted"/>
<dbReference type="PROSITE" id="PS50158">
    <property type="entry name" value="ZF_CCHC"/>
    <property type="match status" value="1"/>
</dbReference>
<feature type="transmembrane region" description="Helical" evidence="2">
    <location>
        <begin position="6"/>
        <end position="31"/>
    </location>
</feature>
<keyword evidence="1" id="KW-0863">Zinc-finger</keyword>
<keyword evidence="2" id="KW-0812">Transmembrane</keyword>
<sequence>MVRDLGWVAIMISVVVLGVVVLVGLLFRFLVMDVVRSREDSGRDERKVDVKRVVVTTALQLSTSILTSLMDLVAKGVLHRDPRDMAVRHELDRMLGILVEQKRALERSAAARPPAADHLVVFVYPIRPSPPSTCSADTLSDLRTHIDIRAHGIRVVHTRSIRNSGVVVQLYARQDLDQFVNVFKAHPVVSQRYEVKIPFKLDPRVIVFEVDADETTLLKAIEDLVGGEDRRMQIVKKKRTARGHYHYVVSLDGDTFRRVMAEGHLPIDWALYNLTEYDMVKQCFRCGRFGHYLPLCRRERRCQRCGHPAHDGSPCDWPAHCINCHEKNLRDGSQSLPTNHVFGQRTCPVWQAEAQRFRECNIDYENTRKRPAEEEA</sequence>
<organism evidence="4 5">
    <name type="scientific">Oedothorax gibbosus</name>
    <dbReference type="NCBI Taxonomy" id="931172"/>
    <lineage>
        <taxon>Eukaryota</taxon>
        <taxon>Metazoa</taxon>
        <taxon>Ecdysozoa</taxon>
        <taxon>Arthropoda</taxon>
        <taxon>Chelicerata</taxon>
        <taxon>Arachnida</taxon>
        <taxon>Araneae</taxon>
        <taxon>Araneomorphae</taxon>
        <taxon>Entelegynae</taxon>
        <taxon>Araneoidea</taxon>
        <taxon>Linyphiidae</taxon>
        <taxon>Erigoninae</taxon>
        <taxon>Oedothorax</taxon>
    </lineage>
</organism>
<gene>
    <name evidence="4" type="ORF">JTE90_020628</name>
</gene>
<name>A0AAV6TTC3_9ARAC</name>
<feature type="domain" description="CCHC-type" evidence="3">
    <location>
        <begin position="283"/>
        <end position="298"/>
    </location>
</feature>
<accession>A0AAV6TTC3</accession>
<keyword evidence="1" id="KW-0862">Zinc</keyword>
<evidence type="ECO:0000256" key="2">
    <source>
        <dbReference type="SAM" id="Phobius"/>
    </source>
</evidence>
<dbReference type="GO" id="GO:0003676">
    <property type="term" value="F:nucleic acid binding"/>
    <property type="evidence" value="ECO:0007669"/>
    <property type="project" value="InterPro"/>
</dbReference>
<dbReference type="EMBL" id="JAFNEN010001118">
    <property type="protein sequence ID" value="KAG8174898.1"/>
    <property type="molecule type" value="Genomic_DNA"/>
</dbReference>
<evidence type="ECO:0000256" key="1">
    <source>
        <dbReference type="PROSITE-ProRule" id="PRU00047"/>
    </source>
</evidence>
<dbReference type="AlphaFoldDB" id="A0AAV6TTC3"/>
<dbReference type="GO" id="GO:0008270">
    <property type="term" value="F:zinc ion binding"/>
    <property type="evidence" value="ECO:0007669"/>
    <property type="project" value="UniProtKB-KW"/>
</dbReference>
<evidence type="ECO:0000259" key="3">
    <source>
        <dbReference type="PROSITE" id="PS50158"/>
    </source>
</evidence>
<reference evidence="4 5" key="1">
    <citation type="journal article" date="2022" name="Nat. Ecol. Evol.">
        <title>A masculinizing supergene underlies an exaggerated male reproductive morph in a spider.</title>
        <authorList>
            <person name="Hendrickx F."/>
            <person name="De Corte Z."/>
            <person name="Sonet G."/>
            <person name="Van Belleghem S.M."/>
            <person name="Kostlbacher S."/>
            <person name="Vangestel C."/>
        </authorList>
    </citation>
    <scope>NUCLEOTIDE SEQUENCE [LARGE SCALE GENOMIC DNA]</scope>
    <source>
        <strain evidence="4">W744_W776</strain>
    </source>
</reference>
<evidence type="ECO:0000313" key="5">
    <source>
        <dbReference type="Proteomes" id="UP000827092"/>
    </source>
</evidence>
<keyword evidence="2" id="KW-1133">Transmembrane helix</keyword>
<evidence type="ECO:0000313" key="4">
    <source>
        <dbReference type="EMBL" id="KAG8174898.1"/>
    </source>
</evidence>
<comment type="caution">
    <text evidence="4">The sequence shown here is derived from an EMBL/GenBank/DDBJ whole genome shotgun (WGS) entry which is preliminary data.</text>
</comment>